<protein>
    <submittedName>
        <fullName evidence="6">TetR/AcrR family transcriptional regulator</fullName>
    </submittedName>
</protein>
<feature type="domain" description="HTH tetR-type" evidence="5">
    <location>
        <begin position="17"/>
        <end position="77"/>
    </location>
</feature>
<evidence type="ECO:0000256" key="4">
    <source>
        <dbReference type="PROSITE-ProRule" id="PRU00335"/>
    </source>
</evidence>
<dbReference type="Proteomes" id="UP001597347">
    <property type="component" value="Unassembled WGS sequence"/>
</dbReference>
<accession>A0ABW4LJ07</accession>
<dbReference type="InterPro" id="IPR050109">
    <property type="entry name" value="HTH-type_TetR-like_transc_reg"/>
</dbReference>
<dbReference type="PANTHER" id="PTHR30055:SF238">
    <property type="entry name" value="MYCOFACTOCIN BIOSYNTHESIS TRANSCRIPTIONAL REGULATOR MFTR-RELATED"/>
    <property type="match status" value="1"/>
</dbReference>
<evidence type="ECO:0000313" key="6">
    <source>
        <dbReference type="EMBL" id="MFD1722830.1"/>
    </source>
</evidence>
<dbReference type="PRINTS" id="PR00455">
    <property type="entry name" value="HTHTETR"/>
</dbReference>
<keyword evidence="2 4" id="KW-0238">DNA-binding</keyword>
<feature type="DNA-binding region" description="H-T-H motif" evidence="4">
    <location>
        <begin position="40"/>
        <end position="59"/>
    </location>
</feature>
<dbReference type="PROSITE" id="PS50977">
    <property type="entry name" value="HTH_TETR_2"/>
    <property type="match status" value="1"/>
</dbReference>
<evidence type="ECO:0000256" key="2">
    <source>
        <dbReference type="ARBA" id="ARBA00023125"/>
    </source>
</evidence>
<evidence type="ECO:0000256" key="3">
    <source>
        <dbReference type="ARBA" id="ARBA00023163"/>
    </source>
</evidence>
<sequence>MIDVLPIASDRRTALKLRHRAAILAAAAELVAERGGPSFSVDELAERADVARRTVFNHFAGLDDVLLTVCEETLAVLVEDFLATVAGVPVGDGSPAAMFDELAAAMRASDLPAAIIVVLSVLETTGTSRLPAVDLTEAAFARVVDRLVIEVGRRNPGVDPLDAELLVNSLMHGIAVIAKRWAVARVGRSDQEAAAEWALLLEHVLDRTRSGYMPT</sequence>
<organism evidence="6 7">
    <name type="scientific">Amnibacterium endophyticum</name>
    <dbReference type="NCBI Taxonomy" id="2109337"/>
    <lineage>
        <taxon>Bacteria</taxon>
        <taxon>Bacillati</taxon>
        <taxon>Actinomycetota</taxon>
        <taxon>Actinomycetes</taxon>
        <taxon>Micrococcales</taxon>
        <taxon>Microbacteriaceae</taxon>
        <taxon>Amnibacterium</taxon>
    </lineage>
</organism>
<dbReference type="InterPro" id="IPR001647">
    <property type="entry name" value="HTH_TetR"/>
</dbReference>
<dbReference type="Pfam" id="PF00440">
    <property type="entry name" value="TetR_N"/>
    <property type="match status" value="1"/>
</dbReference>
<evidence type="ECO:0000256" key="1">
    <source>
        <dbReference type="ARBA" id="ARBA00023015"/>
    </source>
</evidence>
<keyword evidence="7" id="KW-1185">Reference proteome</keyword>
<proteinExistence type="predicted"/>
<dbReference type="EMBL" id="JBHUEA010000029">
    <property type="protein sequence ID" value="MFD1722830.1"/>
    <property type="molecule type" value="Genomic_DNA"/>
</dbReference>
<dbReference type="PANTHER" id="PTHR30055">
    <property type="entry name" value="HTH-TYPE TRANSCRIPTIONAL REGULATOR RUTR"/>
    <property type="match status" value="1"/>
</dbReference>
<name>A0ABW4LJ07_9MICO</name>
<dbReference type="SUPFAM" id="SSF46689">
    <property type="entry name" value="Homeodomain-like"/>
    <property type="match status" value="1"/>
</dbReference>
<evidence type="ECO:0000313" key="7">
    <source>
        <dbReference type="Proteomes" id="UP001597347"/>
    </source>
</evidence>
<gene>
    <name evidence="6" type="ORF">ACFSBI_14835</name>
</gene>
<dbReference type="Gene3D" id="1.10.357.10">
    <property type="entry name" value="Tetracycline Repressor, domain 2"/>
    <property type="match status" value="1"/>
</dbReference>
<comment type="caution">
    <text evidence="6">The sequence shown here is derived from an EMBL/GenBank/DDBJ whole genome shotgun (WGS) entry which is preliminary data.</text>
</comment>
<keyword evidence="3" id="KW-0804">Transcription</keyword>
<keyword evidence="1" id="KW-0805">Transcription regulation</keyword>
<evidence type="ECO:0000259" key="5">
    <source>
        <dbReference type="PROSITE" id="PS50977"/>
    </source>
</evidence>
<reference evidence="7" key="1">
    <citation type="journal article" date="2019" name="Int. J. Syst. Evol. Microbiol.">
        <title>The Global Catalogue of Microorganisms (GCM) 10K type strain sequencing project: providing services to taxonomists for standard genome sequencing and annotation.</title>
        <authorList>
            <consortium name="The Broad Institute Genomics Platform"/>
            <consortium name="The Broad Institute Genome Sequencing Center for Infectious Disease"/>
            <person name="Wu L."/>
            <person name="Ma J."/>
        </authorList>
    </citation>
    <scope>NUCLEOTIDE SEQUENCE [LARGE SCALE GENOMIC DNA]</scope>
    <source>
        <strain evidence="7">CGMCC 1.12471</strain>
    </source>
</reference>
<dbReference type="InterPro" id="IPR009057">
    <property type="entry name" value="Homeodomain-like_sf"/>
</dbReference>